<evidence type="ECO:0000313" key="3">
    <source>
        <dbReference type="Proteomes" id="UP000223060"/>
    </source>
</evidence>
<dbReference type="KEGG" id="lwi:UE46_05110"/>
<gene>
    <name evidence="2" type="ORF">UE46_05110</name>
</gene>
<reference evidence="3" key="1">
    <citation type="submission" date="2015-03" db="EMBL/GenBank/DDBJ databases">
        <authorList>
            <person name="Ferrari E."/>
            <person name="Walter M.C."/>
            <person name="Huptas C."/>
            <person name="Scherer S."/>
            <person name="Mueller-Herbst S."/>
        </authorList>
    </citation>
    <scope>NUCLEOTIDE SEQUENCE [LARGE SCALE GENOMIC DNA]</scope>
    <source>
        <strain evidence="3">LWP01</strain>
    </source>
</reference>
<dbReference type="InterPro" id="IPR029492">
    <property type="entry name" value="DUF4435"/>
</dbReference>
<dbReference type="AlphaFoldDB" id="A0A1S7FSP7"/>
<evidence type="ECO:0000259" key="1">
    <source>
        <dbReference type="Pfam" id="PF14491"/>
    </source>
</evidence>
<dbReference type="Proteomes" id="UP000223060">
    <property type="component" value="Chromosome"/>
</dbReference>
<evidence type="ECO:0000313" key="2">
    <source>
        <dbReference type="EMBL" id="AQY50466.1"/>
    </source>
</evidence>
<feature type="domain" description="DUF4435" evidence="1">
    <location>
        <begin position="30"/>
        <end position="262"/>
    </location>
</feature>
<accession>A0A1S7FSP7</accession>
<organism evidence="2 3">
    <name type="scientific">Listeria weihenstephanensis</name>
    <dbReference type="NCBI Taxonomy" id="1006155"/>
    <lineage>
        <taxon>Bacteria</taxon>
        <taxon>Bacillati</taxon>
        <taxon>Bacillota</taxon>
        <taxon>Bacilli</taxon>
        <taxon>Bacillales</taxon>
        <taxon>Listeriaceae</taxon>
        <taxon>Listeria</taxon>
    </lineage>
</organism>
<sequence>MGDSPPVRKPSAYLAQFYLRSTANRPSFTLFVEDEKTPNVYRTLVKRKFKNENVYVFPLGAKSAVIKQFKEWYEEGEQYKDKCLFIVDRDFDFLKGRKLVDNLNLLELTRYTIENYFLDKEVAISLINTYRIELTERQILDKLRWEDWLQEVVDDLTPLFLNFGLAHLHNLGTENCSSNPYGFFQNLEPKVNLAMVDAKCKEVQEKCADKKVEYNKEVGILREKFCEEGEINFHKLIKGKFLFRAMLLNINSICQEKNKKNQHREDALLFDYIAEKLPERRISFLWDRLNDVRAQIE</sequence>
<dbReference type="RefSeq" id="WP_118907457.1">
    <property type="nucleotide sequence ID" value="NZ_CP011102.1"/>
</dbReference>
<keyword evidence="3" id="KW-1185">Reference proteome</keyword>
<dbReference type="Pfam" id="PF14491">
    <property type="entry name" value="DUF4435"/>
    <property type="match status" value="1"/>
</dbReference>
<proteinExistence type="predicted"/>
<name>A0A1S7FSP7_9LIST</name>
<protein>
    <recommendedName>
        <fullName evidence="1">DUF4435 domain-containing protein</fullName>
    </recommendedName>
</protein>
<dbReference type="EMBL" id="CP011102">
    <property type="protein sequence ID" value="AQY50466.1"/>
    <property type="molecule type" value="Genomic_DNA"/>
</dbReference>